<dbReference type="Proteomes" id="UP000271974">
    <property type="component" value="Unassembled WGS sequence"/>
</dbReference>
<organism evidence="1 2">
    <name type="scientific">Elysia chlorotica</name>
    <name type="common">Eastern emerald elysia</name>
    <name type="synonym">Sea slug</name>
    <dbReference type="NCBI Taxonomy" id="188477"/>
    <lineage>
        <taxon>Eukaryota</taxon>
        <taxon>Metazoa</taxon>
        <taxon>Spiralia</taxon>
        <taxon>Lophotrochozoa</taxon>
        <taxon>Mollusca</taxon>
        <taxon>Gastropoda</taxon>
        <taxon>Heterobranchia</taxon>
        <taxon>Euthyneura</taxon>
        <taxon>Panpulmonata</taxon>
        <taxon>Sacoglossa</taxon>
        <taxon>Placobranchoidea</taxon>
        <taxon>Plakobranchidae</taxon>
        <taxon>Elysia</taxon>
    </lineage>
</organism>
<keyword evidence="2" id="KW-1185">Reference proteome</keyword>
<reference evidence="1 2" key="1">
    <citation type="submission" date="2019-01" db="EMBL/GenBank/DDBJ databases">
        <title>A draft genome assembly of the solar-powered sea slug Elysia chlorotica.</title>
        <authorList>
            <person name="Cai H."/>
            <person name="Li Q."/>
            <person name="Fang X."/>
            <person name="Li J."/>
            <person name="Curtis N.E."/>
            <person name="Altenburger A."/>
            <person name="Shibata T."/>
            <person name="Feng M."/>
            <person name="Maeda T."/>
            <person name="Schwartz J.A."/>
            <person name="Shigenobu S."/>
            <person name="Lundholm N."/>
            <person name="Nishiyama T."/>
            <person name="Yang H."/>
            <person name="Hasebe M."/>
            <person name="Li S."/>
            <person name="Pierce S.K."/>
            <person name="Wang J."/>
        </authorList>
    </citation>
    <scope>NUCLEOTIDE SEQUENCE [LARGE SCALE GENOMIC DNA]</scope>
    <source>
        <strain evidence="1">EC2010</strain>
        <tissue evidence="1">Whole organism of an adult</tissue>
    </source>
</reference>
<dbReference type="EMBL" id="RQTK01000280">
    <property type="protein sequence ID" value="RUS82596.1"/>
    <property type="molecule type" value="Genomic_DNA"/>
</dbReference>
<proteinExistence type="predicted"/>
<evidence type="ECO:0000313" key="1">
    <source>
        <dbReference type="EMBL" id="RUS82596.1"/>
    </source>
</evidence>
<comment type="caution">
    <text evidence="1">The sequence shown here is derived from an EMBL/GenBank/DDBJ whole genome shotgun (WGS) entry which is preliminary data.</text>
</comment>
<sequence>TKFCLFCFKRNNISTIPSHVRAQFLTHFRVRKYTITNDLLINERILYYFLPFHSIPKTAKINNIIHSFHFLLETCKLLYKKTKNEKLKEKNYLESNMFVLLTNLFKNI</sequence>
<evidence type="ECO:0000313" key="2">
    <source>
        <dbReference type="Proteomes" id="UP000271974"/>
    </source>
</evidence>
<accession>A0A3S1HMU2</accession>
<name>A0A3S1HMU2_ELYCH</name>
<dbReference type="AlphaFoldDB" id="A0A3S1HMU2"/>
<feature type="non-terminal residue" evidence="1">
    <location>
        <position position="1"/>
    </location>
</feature>
<gene>
    <name evidence="1" type="ORF">EGW08_009670</name>
</gene>
<protein>
    <submittedName>
        <fullName evidence="1">Uncharacterized protein</fullName>
    </submittedName>
</protein>